<dbReference type="Gene3D" id="3.40.1160.10">
    <property type="entry name" value="Acetylglutamate kinase-like"/>
    <property type="match status" value="1"/>
</dbReference>
<dbReference type="UniPathway" id="UPA00050">
    <property type="reaction ID" value="UER00461"/>
</dbReference>
<sequence length="404" mass="43578">MKIITQKYGGSSVATTEKIRRIAEKVKKRVDGGYKLIVVLSAMGKTTDNLIALSEEITLKPSAREMDMLLSTGEQVTIALFSMALHELNVGAISLTGHQAGIVTDTVHRKAKIVSIDNNRIMKEFETNDVVVVAGFQGIDQEHNISTLGRGGSDLSAVAIAAALRTECCEIYTDVDGVFTADPRIVPAAKHIPEISFDEMLELASSGAKVMQARSIECGKKYNMPIWVKNTFNDTTGTLIKEEDETMEKVMIRGVALEKKEAKVTLKSVPDKPGIAAEVFSRLGAGNINVDMIVQNSSTDGTTDISFTAPKEDLPVMMETANKIAKEIGAPKVDVNPSIAKVSIVGIGMRSHAGVAAKMFRVLADNNVNIDMISTSEIKISVVVPEKDGEKAMQSLHAAFELDK</sequence>
<comment type="catalytic activity">
    <reaction evidence="11 13">
        <text>L-aspartate + ATP = 4-phospho-L-aspartate + ADP</text>
        <dbReference type="Rhea" id="RHEA:23776"/>
        <dbReference type="ChEBI" id="CHEBI:29991"/>
        <dbReference type="ChEBI" id="CHEBI:30616"/>
        <dbReference type="ChEBI" id="CHEBI:57535"/>
        <dbReference type="ChEBI" id="CHEBI:456216"/>
        <dbReference type="EC" id="2.7.2.4"/>
    </reaction>
</comment>
<evidence type="ECO:0000256" key="2">
    <source>
        <dbReference type="ARBA" id="ARBA00004986"/>
    </source>
</evidence>
<keyword evidence="10" id="KW-0457">Lysine biosynthesis</keyword>
<dbReference type="UniPathway" id="UPA00051">
    <property type="reaction ID" value="UER00462"/>
</dbReference>
<evidence type="ECO:0000313" key="17">
    <source>
        <dbReference type="Proteomes" id="UP000179243"/>
    </source>
</evidence>
<dbReference type="NCBIfam" id="TIGR00657">
    <property type="entry name" value="asp_kinases"/>
    <property type="match status" value="1"/>
</dbReference>
<dbReference type="CDD" id="cd04913">
    <property type="entry name" value="ACT_AKii-LysC-BS-like_1"/>
    <property type="match status" value="1"/>
</dbReference>
<feature type="domain" description="ACT" evidence="15">
    <location>
        <begin position="344"/>
        <end position="404"/>
    </location>
</feature>
<evidence type="ECO:0000256" key="12">
    <source>
        <dbReference type="PIRSR" id="PIRSR000726-1"/>
    </source>
</evidence>
<dbReference type="GO" id="GO:0004072">
    <property type="term" value="F:aspartate kinase activity"/>
    <property type="evidence" value="ECO:0007669"/>
    <property type="project" value="UniProtKB-EC"/>
</dbReference>
<evidence type="ECO:0000256" key="3">
    <source>
        <dbReference type="ARBA" id="ARBA00005139"/>
    </source>
</evidence>
<dbReference type="FunFam" id="3.40.1160.10:FF:000002">
    <property type="entry name" value="Aspartokinase"/>
    <property type="match status" value="1"/>
</dbReference>
<comment type="caution">
    <text evidence="16">The sequence shown here is derived from an EMBL/GenBank/DDBJ whole genome shotgun (WGS) entry which is preliminary data.</text>
</comment>
<dbReference type="InterPro" id="IPR001341">
    <property type="entry name" value="Asp_kinase"/>
</dbReference>
<dbReference type="PIRSF" id="PIRSF000726">
    <property type="entry name" value="Asp_kin"/>
    <property type="match status" value="1"/>
</dbReference>
<dbReference type="PANTHER" id="PTHR21499">
    <property type="entry name" value="ASPARTATE KINASE"/>
    <property type="match status" value="1"/>
</dbReference>
<accession>A0A1F7FBH1</accession>
<comment type="pathway">
    <text evidence="2 14">Amino-acid biosynthesis; L-methionine biosynthesis via de novo pathway; L-homoserine from L-aspartate: step 1/3.</text>
</comment>
<evidence type="ECO:0000256" key="5">
    <source>
        <dbReference type="ARBA" id="ARBA00022605"/>
    </source>
</evidence>
<keyword evidence="7 12" id="KW-0547">Nucleotide-binding</keyword>
<dbReference type="SUPFAM" id="SSF55021">
    <property type="entry name" value="ACT-like"/>
    <property type="match status" value="2"/>
</dbReference>
<evidence type="ECO:0000313" key="16">
    <source>
        <dbReference type="EMBL" id="OGK03983.1"/>
    </source>
</evidence>
<dbReference type="GO" id="GO:0005524">
    <property type="term" value="F:ATP binding"/>
    <property type="evidence" value="ECO:0007669"/>
    <property type="project" value="UniProtKB-KW"/>
</dbReference>
<comment type="similarity">
    <text evidence="4 13">Belongs to the aspartokinase family.</text>
</comment>
<dbReference type="EMBL" id="MFYX01000078">
    <property type="protein sequence ID" value="OGK03983.1"/>
    <property type="molecule type" value="Genomic_DNA"/>
</dbReference>
<dbReference type="InterPro" id="IPR041740">
    <property type="entry name" value="AKii-LysC-BS"/>
</dbReference>
<dbReference type="GO" id="GO:0009088">
    <property type="term" value="P:threonine biosynthetic process"/>
    <property type="evidence" value="ECO:0007669"/>
    <property type="project" value="UniProtKB-UniPathway"/>
</dbReference>
<evidence type="ECO:0000256" key="1">
    <source>
        <dbReference type="ARBA" id="ARBA00004766"/>
    </source>
</evidence>
<evidence type="ECO:0000256" key="11">
    <source>
        <dbReference type="ARBA" id="ARBA00047872"/>
    </source>
</evidence>
<dbReference type="FunFam" id="3.30.2130.10:FF:000002">
    <property type="entry name" value="Aspartokinase"/>
    <property type="match status" value="1"/>
</dbReference>
<dbReference type="CDD" id="cd04261">
    <property type="entry name" value="AAK_AKii-LysC-BS"/>
    <property type="match status" value="1"/>
</dbReference>
<dbReference type="NCBIfam" id="TIGR00656">
    <property type="entry name" value="asp_kin_monofn"/>
    <property type="match status" value="1"/>
</dbReference>
<dbReference type="Pfam" id="PF22468">
    <property type="entry name" value="ACT_9"/>
    <property type="match status" value="1"/>
</dbReference>
<feature type="binding site" evidence="12">
    <location>
        <begin position="7"/>
        <end position="10"/>
    </location>
    <ligand>
        <name>ATP</name>
        <dbReference type="ChEBI" id="CHEBI:30616"/>
    </ligand>
</feature>
<evidence type="ECO:0000256" key="7">
    <source>
        <dbReference type="ARBA" id="ARBA00022741"/>
    </source>
</evidence>
<protein>
    <recommendedName>
        <fullName evidence="13">Aspartokinase</fullName>
        <ecNumber evidence="13">2.7.2.4</ecNumber>
    </recommendedName>
</protein>
<organism evidence="16 17">
    <name type="scientific">Candidatus Raymondbacteria bacterium RIFOXYD12_FULL_49_13</name>
    <dbReference type="NCBI Taxonomy" id="1817890"/>
    <lineage>
        <taxon>Bacteria</taxon>
        <taxon>Raymondiibacteriota</taxon>
    </lineage>
</organism>
<evidence type="ECO:0000256" key="14">
    <source>
        <dbReference type="RuleBase" id="RU004249"/>
    </source>
</evidence>
<feature type="domain" description="ACT" evidence="15">
    <location>
        <begin position="264"/>
        <end position="338"/>
    </location>
</feature>
<dbReference type="AlphaFoldDB" id="A0A1F7FBH1"/>
<dbReference type="Pfam" id="PF01842">
    <property type="entry name" value="ACT"/>
    <property type="match status" value="1"/>
</dbReference>
<gene>
    <name evidence="16" type="ORF">A2519_04645</name>
</gene>
<dbReference type="InterPro" id="IPR001048">
    <property type="entry name" value="Asp/Glu/Uridylate_kinase"/>
</dbReference>
<proteinExistence type="inferred from homology"/>
<feature type="binding site" evidence="12">
    <location>
        <position position="47"/>
    </location>
    <ligand>
        <name>substrate</name>
    </ligand>
</feature>
<dbReference type="GO" id="GO:0009090">
    <property type="term" value="P:homoserine biosynthetic process"/>
    <property type="evidence" value="ECO:0007669"/>
    <property type="project" value="TreeGrafter"/>
</dbReference>
<dbReference type="PANTHER" id="PTHR21499:SF3">
    <property type="entry name" value="ASPARTOKINASE"/>
    <property type="match status" value="1"/>
</dbReference>
<keyword evidence="5 14" id="KW-0028">Amino-acid biosynthesis</keyword>
<dbReference type="InterPro" id="IPR036393">
    <property type="entry name" value="AceGlu_kinase-like_sf"/>
</dbReference>
<comment type="pathway">
    <text evidence="1 14">Amino-acid biosynthesis; L-lysine biosynthesis via DAP pathway; (S)-tetrahydrodipicolinate from L-aspartate: step 1/4.</text>
</comment>
<keyword evidence="6 13" id="KW-0808">Transferase</keyword>
<dbReference type="SUPFAM" id="SSF53633">
    <property type="entry name" value="Carbamate kinase-like"/>
    <property type="match status" value="1"/>
</dbReference>
<evidence type="ECO:0000256" key="8">
    <source>
        <dbReference type="ARBA" id="ARBA00022777"/>
    </source>
</evidence>
<dbReference type="UniPathway" id="UPA00034">
    <property type="reaction ID" value="UER00015"/>
</dbReference>
<dbReference type="InterPro" id="IPR005260">
    <property type="entry name" value="Asp_kin_monofn"/>
</dbReference>
<feature type="binding site" evidence="12">
    <location>
        <begin position="209"/>
        <end position="210"/>
    </location>
    <ligand>
        <name>ATP</name>
        <dbReference type="ChEBI" id="CHEBI:30616"/>
    </ligand>
</feature>
<evidence type="ECO:0000256" key="9">
    <source>
        <dbReference type="ARBA" id="ARBA00022840"/>
    </source>
</evidence>
<dbReference type="EC" id="2.7.2.4" evidence="13"/>
<name>A0A1F7FBH1_UNCRA</name>
<dbReference type="InterPro" id="IPR002912">
    <property type="entry name" value="ACT_dom"/>
</dbReference>
<evidence type="ECO:0000256" key="13">
    <source>
        <dbReference type="RuleBase" id="RU003448"/>
    </source>
</evidence>
<dbReference type="GO" id="GO:0005829">
    <property type="term" value="C:cytosol"/>
    <property type="evidence" value="ECO:0007669"/>
    <property type="project" value="TreeGrafter"/>
</dbReference>
<feature type="binding site" evidence="12">
    <location>
        <position position="184"/>
    </location>
    <ligand>
        <name>ATP</name>
        <dbReference type="ChEBI" id="CHEBI:30616"/>
    </ligand>
</feature>
<feature type="binding site" evidence="12">
    <location>
        <position position="74"/>
    </location>
    <ligand>
        <name>substrate</name>
    </ligand>
</feature>
<reference evidence="16 17" key="1">
    <citation type="journal article" date="2016" name="Nat. Commun.">
        <title>Thousands of microbial genomes shed light on interconnected biogeochemical processes in an aquifer system.</title>
        <authorList>
            <person name="Anantharaman K."/>
            <person name="Brown C.T."/>
            <person name="Hug L.A."/>
            <person name="Sharon I."/>
            <person name="Castelle C.J."/>
            <person name="Probst A.J."/>
            <person name="Thomas B.C."/>
            <person name="Singh A."/>
            <person name="Wilkins M.J."/>
            <person name="Karaoz U."/>
            <person name="Brodie E.L."/>
            <person name="Williams K.H."/>
            <person name="Hubbard S.S."/>
            <person name="Banfield J.F."/>
        </authorList>
    </citation>
    <scope>NUCLEOTIDE SEQUENCE [LARGE SCALE GENOMIC DNA]</scope>
</reference>
<dbReference type="Pfam" id="PF00696">
    <property type="entry name" value="AA_kinase"/>
    <property type="match status" value="1"/>
</dbReference>
<dbReference type="GO" id="GO:0009089">
    <property type="term" value="P:lysine biosynthetic process via diaminopimelate"/>
    <property type="evidence" value="ECO:0007669"/>
    <property type="project" value="UniProtKB-UniPathway"/>
</dbReference>
<comment type="pathway">
    <text evidence="3 14">Amino-acid biosynthesis; L-threonine biosynthesis; L-threonine from L-aspartate: step 1/5.</text>
</comment>
<dbReference type="CDD" id="cd04923">
    <property type="entry name" value="ACT_AK-LysC-DapG-like_2"/>
    <property type="match status" value="1"/>
</dbReference>
<dbReference type="Proteomes" id="UP000179243">
    <property type="component" value="Unassembled WGS sequence"/>
</dbReference>
<evidence type="ECO:0000256" key="6">
    <source>
        <dbReference type="ARBA" id="ARBA00022679"/>
    </source>
</evidence>
<evidence type="ECO:0000256" key="4">
    <source>
        <dbReference type="ARBA" id="ARBA00010122"/>
    </source>
</evidence>
<dbReference type="NCBIfam" id="NF005155">
    <property type="entry name" value="PRK06635.1-4"/>
    <property type="match status" value="1"/>
</dbReference>
<dbReference type="InterPro" id="IPR054352">
    <property type="entry name" value="ACT_Aspartokinase"/>
</dbReference>
<evidence type="ECO:0000259" key="15">
    <source>
        <dbReference type="PROSITE" id="PS51671"/>
    </source>
</evidence>
<dbReference type="NCBIfam" id="NF005154">
    <property type="entry name" value="PRK06635.1-2"/>
    <property type="match status" value="1"/>
</dbReference>
<dbReference type="InterPro" id="IPR045865">
    <property type="entry name" value="ACT-like_dom_sf"/>
</dbReference>
<dbReference type="PROSITE" id="PS51671">
    <property type="entry name" value="ACT"/>
    <property type="match status" value="2"/>
</dbReference>
<evidence type="ECO:0000256" key="10">
    <source>
        <dbReference type="ARBA" id="ARBA00023154"/>
    </source>
</evidence>
<feature type="binding site" evidence="12">
    <location>
        <begin position="173"/>
        <end position="174"/>
    </location>
    <ligand>
        <name>ATP</name>
        <dbReference type="ChEBI" id="CHEBI:30616"/>
    </ligand>
</feature>
<keyword evidence="9 12" id="KW-0067">ATP-binding</keyword>
<dbReference type="Gene3D" id="3.30.2130.10">
    <property type="entry name" value="VC0802-like"/>
    <property type="match status" value="1"/>
</dbReference>
<keyword evidence="8 13" id="KW-0418">Kinase</keyword>